<evidence type="ECO:0000313" key="6">
    <source>
        <dbReference type="EMBL" id="GAA2417559.1"/>
    </source>
</evidence>
<proteinExistence type="predicted"/>
<dbReference type="RefSeq" id="WP_344589560.1">
    <property type="nucleotide sequence ID" value="NZ_BAAARW010000011.1"/>
</dbReference>
<dbReference type="PANTHER" id="PTHR43105">
    <property type="entry name" value="RESPIRATORY NITRATE REDUCTASE"/>
    <property type="match status" value="1"/>
</dbReference>
<keyword evidence="1" id="KW-0479">Metal-binding</keyword>
<organism evidence="6 7">
    <name type="scientific">Actinomadura vinacea</name>
    <dbReference type="NCBI Taxonomy" id="115336"/>
    <lineage>
        <taxon>Bacteria</taxon>
        <taxon>Bacillati</taxon>
        <taxon>Actinomycetota</taxon>
        <taxon>Actinomycetes</taxon>
        <taxon>Streptosporangiales</taxon>
        <taxon>Thermomonosporaceae</taxon>
        <taxon>Actinomadura</taxon>
    </lineage>
</organism>
<dbReference type="SUPFAM" id="SSF53706">
    <property type="entry name" value="Formate dehydrogenase/DMSO reductase, domains 1-3"/>
    <property type="match status" value="1"/>
</dbReference>
<dbReference type="EMBL" id="BAAARW010000011">
    <property type="protein sequence ID" value="GAA2417559.1"/>
    <property type="molecule type" value="Genomic_DNA"/>
</dbReference>
<reference evidence="6 7" key="1">
    <citation type="journal article" date="2019" name="Int. J. Syst. Evol. Microbiol.">
        <title>The Global Catalogue of Microorganisms (GCM) 10K type strain sequencing project: providing services to taxonomists for standard genome sequencing and annotation.</title>
        <authorList>
            <consortium name="The Broad Institute Genomics Platform"/>
            <consortium name="The Broad Institute Genome Sequencing Center for Infectious Disease"/>
            <person name="Wu L."/>
            <person name="Ma J."/>
        </authorList>
    </citation>
    <scope>NUCLEOTIDE SEQUENCE [LARGE SCALE GENOMIC DNA]</scope>
    <source>
        <strain evidence="6 7">JCM 3325</strain>
    </source>
</reference>
<keyword evidence="3" id="KW-0411">Iron-sulfur</keyword>
<dbReference type="Gene3D" id="3.40.50.740">
    <property type="match status" value="1"/>
</dbReference>
<dbReference type="Pfam" id="PF00384">
    <property type="entry name" value="Molybdopterin"/>
    <property type="match status" value="1"/>
</dbReference>
<evidence type="ECO:0000256" key="2">
    <source>
        <dbReference type="ARBA" id="ARBA00023004"/>
    </source>
</evidence>
<dbReference type="Pfam" id="PF01568">
    <property type="entry name" value="Molydop_binding"/>
    <property type="match status" value="1"/>
</dbReference>
<dbReference type="NCBIfam" id="TIGR01701">
    <property type="entry name" value="Fdhalpha-like"/>
    <property type="match status" value="1"/>
</dbReference>
<keyword evidence="7" id="KW-1185">Reference proteome</keyword>
<sequence>MARREKLIDPKNWASLKPFGIGENRPNNYAEIWHAFKENRDQLRYAWRILKEGTCDGCALGTKGMRDWTIDEVHLCNVRLRLLRLNTMPALDPALLADVAGLSRKSSAELRDLGRIPHPMVRRRGEAGFRRIGWDEALDLAGDALREAAPARFGVYMTSRGEPNENYFAAQKAVRALGSNSIDNAARICHSPSTVVLKETLGVAATTCSYTDWFGTDLIVFIGSNVANNQPVAMKYLYHAKKAGTRVAVVNPYREPGMEKYWVPSNVESAVFGTKIADAFFQIHTGGDVAFLTGVLKHLVERGWADESFIAGHTTGFEETRDLLAELSWDELETGCGLNSAEMLRLAKMIGQARRAVFVWSMGITQHEFGEDNVRAIVNLGLSRGFVGREGCGLMPIRGHSGVQGGAEMGAYATRLPGGRPFGDAAHFSELWGFEVPTAKGRTAPEMIDAAHDGDLDVLVSSGGNFLEVLPDPAYTRAALSRVGLRVHIDICLSGQMLVDPADTVLLLPAQTRYEMAGGVTETSTERRVIFSPEIEGPRIAGARPEWQIFTELAARARPEIADKVRYEGTPQIRADIARAVPSYDGIQHLAAFGDQFQYGGPHLCAGWTFPTPDGKARFSAVSPPPLHRSDGSYTVATRRGKQFNSMVHERKDSLSGALRDAVLMNPADADREGLADGDPVVLSNPAGEMRGRVLRAPIAPGNLQVHWPEGEVLLDRTRRSPQAGIPDYKGAEVVIARG</sequence>
<dbReference type="InterPro" id="IPR006657">
    <property type="entry name" value="MoPterin_dinucl-bd_dom"/>
</dbReference>
<gene>
    <name evidence="6" type="ORF">GCM10010191_30230</name>
</gene>
<dbReference type="InterPro" id="IPR010046">
    <property type="entry name" value="Mopterin_OxRdtse_a_bac"/>
</dbReference>
<dbReference type="InterPro" id="IPR009010">
    <property type="entry name" value="Asp_de-COase-like_dom_sf"/>
</dbReference>
<dbReference type="PIRSF" id="PIRSF000144">
    <property type="entry name" value="CbbBc"/>
    <property type="match status" value="1"/>
</dbReference>
<evidence type="ECO:0000313" key="7">
    <source>
        <dbReference type="Proteomes" id="UP001501231"/>
    </source>
</evidence>
<dbReference type="Gene3D" id="2.40.40.20">
    <property type="match status" value="1"/>
</dbReference>
<keyword evidence="2" id="KW-0408">Iron</keyword>
<evidence type="ECO:0000259" key="5">
    <source>
        <dbReference type="Pfam" id="PF01568"/>
    </source>
</evidence>
<accession>A0ABN3J075</accession>
<dbReference type="Proteomes" id="UP001501231">
    <property type="component" value="Unassembled WGS sequence"/>
</dbReference>
<dbReference type="Gene3D" id="3.40.228.10">
    <property type="entry name" value="Dimethylsulfoxide Reductase, domain 2"/>
    <property type="match status" value="1"/>
</dbReference>
<evidence type="ECO:0000259" key="4">
    <source>
        <dbReference type="Pfam" id="PF00384"/>
    </source>
</evidence>
<dbReference type="PANTHER" id="PTHR43105:SF4">
    <property type="entry name" value="PROTEIN YDEP"/>
    <property type="match status" value="1"/>
</dbReference>
<dbReference type="InterPro" id="IPR050123">
    <property type="entry name" value="Prok_molybdopt-oxidoreductase"/>
</dbReference>
<feature type="domain" description="Molybdopterin oxidoreductase" evidence="4">
    <location>
        <begin position="115"/>
        <end position="555"/>
    </location>
</feature>
<feature type="domain" description="Molybdopterin dinucleotide-binding" evidence="5">
    <location>
        <begin position="638"/>
        <end position="731"/>
    </location>
</feature>
<evidence type="ECO:0000256" key="1">
    <source>
        <dbReference type="ARBA" id="ARBA00022723"/>
    </source>
</evidence>
<dbReference type="InterPro" id="IPR006656">
    <property type="entry name" value="Mopterin_OxRdtase"/>
</dbReference>
<dbReference type="SUPFAM" id="SSF50692">
    <property type="entry name" value="ADC-like"/>
    <property type="match status" value="1"/>
</dbReference>
<evidence type="ECO:0000256" key="3">
    <source>
        <dbReference type="ARBA" id="ARBA00023014"/>
    </source>
</evidence>
<comment type="caution">
    <text evidence="6">The sequence shown here is derived from an EMBL/GenBank/DDBJ whole genome shotgun (WGS) entry which is preliminary data.</text>
</comment>
<protein>
    <submittedName>
        <fullName evidence="6">FdhF/YdeP family oxidoreductase</fullName>
    </submittedName>
</protein>
<name>A0ABN3J075_9ACTN</name>